<organism evidence="3 4">
    <name type="scientific">Daphnia magna</name>
    <dbReference type="NCBI Taxonomy" id="35525"/>
    <lineage>
        <taxon>Eukaryota</taxon>
        <taxon>Metazoa</taxon>
        <taxon>Ecdysozoa</taxon>
        <taxon>Arthropoda</taxon>
        <taxon>Crustacea</taxon>
        <taxon>Branchiopoda</taxon>
        <taxon>Diplostraca</taxon>
        <taxon>Cladocera</taxon>
        <taxon>Anomopoda</taxon>
        <taxon>Daphniidae</taxon>
        <taxon>Daphnia</taxon>
    </lineage>
</organism>
<proteinExistence type="predicted"/>
<sequence length="262" mass="29337">MISATGRGKSDIVHVARMKSFHEPTFEWQSPQTSISDNTEPTAEKQQENKSEQQEEARDLPASIDPQPQTEEEVTVPKEINVLPDTSGKEVITSPPDQISSNASRRPMRNRRPPARCTAHSEEWVFPSSMEGNKMVRKLQAVVPPSVKIFSQDFNTTVSKKHTFMELPRENTCSADIISQLLHQNAQASLSTEMTEEEIYNLIIETKKQKEASSIGYPYELVTAILLLAIGIISLAYKSYALSVRLATHELYDTPPPVRGKS</sequence>
<dbReference type="AlphaFoldDB" id="A0A164MP43"/>
<feature type="region of interest" description="Disordered" evidence="1">
    <location>
        <begin position="23"/>
        <end position="116"/>
    </location>
</feature>
<reference evidence="3 4" key="1">
    <citation type="submission" date="2016-03" db="EMBL/GenBank/DDBJ databases">
        <title>EvidentialGene: Evidence-directed Construction of Genes on Genomes.</title>
        <authorList>
            <person name="Gilbert D.G."/>
            <person name="Choi J.-H."/>
            <person name="Mockaitis K."/>
            <person name="Colbourne J."/>
            <person name="Pfrender M."/>
        </authorList>
    </citation>
    <scope>NUCLEOTIDE SEQUENCE [LARGE SCALE GENOMIC DNA]</scope>
    <source>
        <strain evidence="3 4">Xinb3</strain>
        <tissue evidence="3">Complete organism</tissue>
    </source>
</reference>
<dbReference type="EMBL" id="LRGB01002992">
    <property type="protein sequence ID" value="KZS05230.1"/>
    <property type="molecule type" value="Genomic_DNA"/>
</dbReference>
<feature type="compositionally biased region" description="Basic and acidic residues" evidence="1">
    <location>
        <begin position="42"/>
        <end position="59"/>
    </location>
</feature>
<feature type="compositionally biased region" description="Polar residues" evidence="1">
    <location>
        <begin position="27"/>
        <end position="41"/>
    </location>
</feature>
<gene>
    <name evidence="3" type="ORF">APZ42_031657</name>
</gene>
<evidence type="ECO:0000256" key="2">
    <source>
        <dbReference type="SAM" id="Phobius"/>
    </source>
</evidence>
<evidence type="ECO:0000313" key="3">
    <source>
        <dbReference type="EMBL" id="KZS05230.1"/>
    </source>
</evidence>
<feature type="transmembrane region" description="Helical" evidence="2">
    <location>
        <begin position="217"/>
        <end position="237"/>
    </location>
</feature>
<evidence type="ECO:0000313" key="4">
    <source>
        <dbReference type="Proteomes" id="UP000076858"/>
    </source>
</evidence>
<keyword evidence="2" id="KW-0472">Membrane</keyword>
<keyword evidence="2" id="KW-0812">Transmembrane</keyword>
<name>A0A164MP43_9CRUS</name>
<accession>A0A164MP43</accession>
<comment type="caution">
    <text evidence="3">The sequence shown here is derived from an EMBL/GenBank/DDBJ whole genome shotgun (WGS) entry which is preliminary data.</text>
</comment>
<evidence type="ECO:0000256" key="1">
    <source>
        <dbReference type="SAM" id="MobiDB-lite"/>
    </source>
</evidence>
<dbReference type="Proteomes" id="UP000076858">
    <property type="component" value="Unassembled WGS sequence"/>
</dbReference>
<keyword evidence="2" id="KW-1133">Transmembrane helix</keyword>
<keyword evidence="4" id="KW-1185">Reference proteome</keyword>
<protein>
    <submittedName>
        <fullName evidence="3">Uncharacterized protein</fullName>
    </submittedName>
</protein>